<dbReference type="Gene3D" id="1.10.287.1490">
    <property type="match status" value="1"/>
</dbReference>
<keyword evidence="5" id="KW-1185">Reference proteome</keyword>
<dbReference type="SUPFAM" id="SSF52540">
    <property type="entry name" value="P-loop containing nucleoside triphosphate hydrolases"/>
    <property type="match status" value="1"/>
</dbReference>
<dbReference type="InterPro" id="IPR021793">
    <property type="entry name" value="Oprl"/>
</dbReference>
<dbReference type="Gene3D" id="3.40.50.300">
    <property type="entry name" value="P-loop containing nucleotide triphosphate hydrolases"/>
    <property type="match status" value="1"/>
</dbReference>
<evidence type="ECO:0000256" key="1">
    <source>
        <dbReference type="ARBA" id="ARBA00022737"/>
    </source>
</evidence>
<dbReference type="PANTHER" id="PTHR10039:SF17">
    <property type="entry name" value="FUNGAL STAND N-TERMINAL GOODBYE DOMAIN-CONTAINING PROTEIN-RELATED"/>
    <property type="match status" value="1"/>
</dbReference>
<organism evidence="4 5">
    <name type="scientific">Podospora aff. communis PSN243</name>
    <dbReference type="NCBI Taxonomy" id="3040156"/>
    <lineage>
        <taxon>Eukaryota</taxon>
        <taxon>Fungi</taxon>
        <taxon>Dikarya</taxon>
        <taxon>Ascomycota</taxon>
        <taxon>Pezizomycotina</taxon>
        <taxon>Sordariomycetes</taxon>
        <taxon>Sordariomycetidae</taxon>
        <taxon>Sordariales</taxon>
        <taxon>Podosporaceae</taxon>
        <taxon>Podospora</taxon>
    </lineage>
</organism>
<dbReference type="Proteomes" id="UP001321760">
    <property type="component" value="Unassembled WGS sequence"/>
</dbReference>
<dbReference type="InterPro" id="IPR056884">
    <property type="entry name" value="NPHP3-like_N"/>
</dbReference>
<keyword evidence="2" id="KW-0175">Coiled coil</keyword>
<evidence type="ECO:0000256" key="2">
    <source>
        <dbReference type="SAM" id="Coils"/>
    </source>
</evidence>
<proteinExistence type="predicted"/>
<protein>
    <recommendedName>
        <fullName evidence="3">Nephrocystin 3-like N-terminal domain-containing protein</fullName>
    </recommendedName>
</protein>
<dbReference type="Pfam" id="PF24883">
    <property type="entry name" value="NPHP3_N"/>
    <property type="match status" value="1"/>
</dbReference>
<feature type="domain" description="Nephrocystin 3-like N-terminal" evidence="3">
    <location>
        <begin position="290"/>
        <end position="470"/>
    </location>
</feature>
<evidence type="ECO:0000313" key="5">
    <source>
        <dbReference type="Proteomes" id="UP001321760"/>
    </source>
</evidence>
<dbReference type="AlphaFoldDB" id="A0AAV9H9M4"/>
<evidence type="ECO:0000313" key="4">
    <source>
        <dbReference type="EMBL" id="KAK4456223.1"/>
    </source>
</evidence>
<keyword evidence="1" id="KW-0677">Repeat</keyword>
<gene>
    <name evidence="4" type="ORF">QBC34DRAFT_453978</name>
</gene>
<accession>A0AAV9H9M4</accession>
<feature type="coiled-coil region" evidence="2">
    <location>
        <begin position="948"/>
        <end position="1031"/>
    </location>
</feature>
<comment type="caution">
    <text evidence="4">The sequence shown here is derived from an EMBL/GenBank/DDBJ whole genome shotgun (WGS) entry which is preliminary data.</text>
</comment>
<dbReference type="InterPro" id="IPR027417">
    <property type="entry name" value="P-loop_NTPase"/>
</dbReference>
<dbReference type="PANTHER" id="PTHR10039">
    <property type="entry name" value="AMELOGENIN"/>
    <property type="match status" value="1"/>
</dbReference>
<evidence type="ECO:0000259" key="3">
    <source>
        <dbReference type="Pfam" id="PF24883"/>
    </source>
</evidence>
<name>A0AAV9H9M4_9PEZI</name>
<dbReference type="EMBL" id="MU865913">
    <property type="protein sequence ID" value="KAK4456223.1"/>
    <property type="molecule type" value="Genomic_DNA"/>
</dbReference>
<reference evidence="4" key="1">
    <citation type="journal article" date="2023" name="Mol. Phylogenet. Evol.">
        <title>Genome-scale phylogeny and comparative genomics of the fungal order Sordariales.</title>
        <authorList>
            <person name="Hensen N."/>
            <person name="Bonometti L."/>
            <person name="Westerberg I."/>
            <person name="Brannstrom I.O."/>
            <person name="Guillou S."/>
            <person name="Cros-Aarteil S."/>
            <person name="Calhoun S."/>
            <person name="Haridas S."/>
            <person name="Kuo A."/>
            <person name="Mondo S."/>
            <person name="Pangilinan J."/>
            <person name="Riley R."/>
            <person name="LaButti K."/>
            <person name="Andreopoulos B."/>
            <person name="Lipzen A."/>
            <person name="Chen C."/>
            <person name="Yan M."/>
            <person name="Daum C."/>
            <person name="Ng V."/>
            <person name="Clum A."/>
            <person name="Steindorff A."/>
            <person name="Ohm R.A."/>
            <person name="Martin F."/>
            <person name="Silar P."/>
            <person name="Natvig D.O."/>
            <person name="Lalanne C."/>
            <person name="Gautier V."/>
            <person name="Ament-Velasquez S.L."/>
            <person name="Kruys A."/>
            <person name="Hutchinson M.I."/>
            <person name="Powell A.J."/>
            <person name="Barry K."/>
            <person name="Miller A.N."/>
            <person name="Grigoriev I.V."/>
            <person name="Debuchy R."/>
            <person name="Gladieux P."/>
            <person name="Hiltunen Thoren M."/>
            <person name="Johannesson H."/>
        </authorList>
    </citation>
    <scope>NUCLEOTIDE SEQUENCE</scope>
    <source>
        <strain evidence="4">PSN243</strain>
    </source>
</reference>
<reference evidence="4" key="2">
    <citation type="submission" date="2023-05" db="EMBL/GenBank/DDBJ databases">
        <authorList>
            <consortium name="Lawrence Berkeley National Laboratory"/>
            <person name="Steindorff A."/>
            <person name="Hensen N."/>
            <person name="Bonometti L."/>
            <person name="Westerberg I."/>
            <person name="Brannstrom I.O."/>
            <person name="Guillou S."/>
            <person name="Cros-Aarteil S."/>
            <person name="Calhoun S."/>
            <person name="Haridas S."/>
            <person name="Kuo A."/>
            <person name="Mondo S."/>
            <person name="Pangilinan J."/>
            <person name="Riley R."/>
            <person name="Labutti K."/>
            <person name="Andreopoulos B."/>
            <person name="Lipzen A."/>
            <person name="Chen C."/>
            <person name="Yanf M."/>
            <person name="Daum C."/>
            <person name="Ng V."/>
            <person name="Clum A."/>
            <person name="Ohm R."/>
            <person name="Martin F."/>
            <person name="Silar P."/>
            <person name="Natvig D."/>
            <person name="Lalanne C."/>
            <person name="Gautier V."/>
            <person name="Ament-Velasquez S.L."/>
            <person name="Kruys A."/>
            <person name="Hutchinson M.I."/>
            <person name="Powell A.J."/>
            <person name="Barry K."/>
            <person name="Miller A.N."/>
            <person name="Grigoriev I.V."/>
            <person name="Debuchy R."/>
            <person name="Gladieux P."/>
            <person name="Thoren M.H."/>
            <person name="Johannesson H."/>
        </authorList>
    </citation>
    <scope>NUCLEOTIDE SEQUENCE</scope>
    <source>
        <strain evidence="4">PSN243</strain>
    </source>
</reference>
<dbReference type="Pfam" id="PF11839">
    <property type="entry name" value="Alanine_zipper"/>
    <property type="match status" value="1"/>
</dbReference>
<sequence>MADDAIRTLGLSVLREVSSLGTGPGIDAVLIHEFGGHAEITWEGLKSGLGAECEDVRILTFGYSERGPHPYCSEQLLTHAESLLWDLYQCRQDEDTRTRPIIFFSRGPGGGFIAKKTIVAARRDVRYRDISSCTLGVAFSSAIHQPFDGMNWRTLLGKVYESMTLHQFLGKKAPGEVQEEDEQSLDDLVSDFAGIPGLLILDDNEDGIGDLVDMGEDVPKSARLVVEDYNPDDGELCDPEVFSRLVTHMRDRSPKTNDTGRWSNSLDDILRLLRPPKVRQDAVPKPRTKGTCSWVNNNPHFTKWRTHDPNHRLLWMEGPMGCGKTYLARHVVGLIDDPRETVAYCRIGDLVREYRTPETVLAWLLYDIVLARPELADATKLAATITHAASTSPQGSRPDPAVCHYTFYEAEQLWATVMDQATQHGRVTLVVDEIDQLDERHLGEFVEFMSKGSDDIKNVKDRTRLLFLSRKTAALESALQGCGFTVYDITKADTEPDIDRTIDDFLSVIKSRFNLTPDLVAKIREKIRNGANGMYLWAHMELMGLVKKLRVPGWTEGSLLAVSREIYGIYERYLAKLTTSGGSFAQHVLFWMTYQLRPMPEHELRTACALSSCVPDIKAEEWPRVRVDESTVTAFESAHGNMRGDTLDLCNPLIDVGLDQRLSLVHNSLQDFLKASQQPATAYPGHTHFHCDEKKANRNISFLCVDYLLRFDNVGEDYKNPPELDPDWHEKVMERRYSEDHCFIEYAALYWIPHARLSGSPYDAEFEEWPHHPVHEFQQLFLIGPDKNDSKGYAPAALSWYEVWWQISRSEKDPFPWPKPGVDLRRHFPDMRLRLEAPGWGEVTIDVPPMEYIEIRPEDKNPQAVFEDWDEICDGKATVKIDLEAEAELAKEIEKNLRGLMGWMGQLKLDIGSCFRRAEAVMKDLGKARRALDTVVDPTTGLPDPGKVDHLQKEVERLQKQVDDAKADVETAGEQAKNAEDEAERAKAIAEDEKKNHKELEKRHHEMIVYLKNIKESLKRSKELLEAQKADRGSWNFFRR</sequence>